<keyword evidence="6 19" id="KW-0812">Transmembrane</keyword>
<keyword evidence="5" id="KW-0808">Transferase</keyword>
<organism evidence="20 21">
    <name type="scientific">Marivirga tractuosa (strain ATCC 23168 / DSM 4126 / NBRC 15989 / NCIMB 1408 / VKM B-1430 / H-43)</name>
    <name type="common">Microscilla tractuosa</name>
    <name type="synonym">Flexibacter tractuosus</name>
    <dbReference type="NCBI Taxonomy" id="643867"/>
    <lineage>
        <taxon>Bacteria</taxon>
        <taxon>Pseudomonadati</taxon>
        <taxon>Bacteroidota</taxon>
        <taxon>Cytophagia</taxon>
        <taxon>Cytophagales</taxon>
        <taxon>Marivirgaceae</taxon>
        <taxon>Marivirga</taxon>
    </lineage>
</organism>
<keyword evidence="3" id="KW-1003">Cell membrane</keyword>
<gene>
    <name evidence="20" type="ordered locus">Ftrac_0854</name>
</gene>
<feature type="binding site" evidence="18">
    <location>
        <position position="74"/>
    </location>
    <ligand>
        <name>a divalent metal cation</name>
        <dbReference type="ChEBI" id="CHEBI:60240"/>
    </ligand>
</feature>
<evidence type="ECO:0000313" key="21">
    <source>
        <dbReference type="Proteomes" id="UP000008720"/>
    </source>
</evidence>
<feature type="transmembrane region" description="Helical" evidence="19">
    <location>
        <begin position="21"/>
        <end position="47"/>
    </location>
</feature>
<dbReference type="HOGENOM" id="CLU_112343_2_2_10"/>
<dbReference type="KEGG" id="mtt:Ftrac_0854"/>
<name>E4TT08_MARTH</name>
<evidence type="ECO:0000256" key="2">
    <source>
        <dbReference type="ARBA" id="ARBA00005967"/>
    </source>
</evidence>
<keyword evidence="10 19" id="KW-1133">Transmembrane helix</keyword>
<evidence type="ECO:0000256" key="1">
    <source>
        <dbReference type="ARBA" id="ARBA00004651"/>
    </source>
</evidence>
<evidence type="ECO:0000256" key="7">
    <source>
        <dbReference type="ARBA" id="ARBA00022741"/>
    </source>
</evidence>
<dbReference type="PANTHER" id="PTHR34299">
    <property type="entry name" value="DIACYLGLYCEROL KINASE"/>
    <property type="match status" value="1"/>
</dbReference>
<comment type="subcellular location">
    <subcellularLocation>
        <location evidence="1">Cell membrane</location>
        <topology evidence="1">Multi-pass membrane protein</topology>
    </subcellularLocation>
</comment>
<keyword evidence="4" id="KW-0444">Lipid biosynthesis</keyword>
<evidence type="ECO:0000256" key="18">
    <source>
        <dbReference type="PIRSR" id="PIRSR600829-4"/>
    </source>
</evidence>
<feature type="binding site" evidence="16">
    <location>
        <position position="67"/>
    </location>
    <ligand>
        <name>substrate</name>
    </ligand>
</feature>
<feature type="transmembrane region" description="Helical" evidence="19">
    <location>
        <begin position="94"/>
        <end position="118"/>
    </location>
</feature>
<dbReference type="EMBL" id="CP002349">
    <property type="protein sequence ID" value="ADR20856.1"/>
    <property type="molecule type" value="Genomic_DNA"/>
</dbReference>
<keyword evidence="8 20" id="KW-0418">Kinase</keyword>
<reference evidence="20 21" key="1">
    <citation type="journal article" date="2011" name="Stand. Genomic Sci.">
        <title>Complete genome sequence of Marivirga tractuosa type strain (H-43).</title>
        <authorList>
            <person name="Pagani I."/>
            <person name="Chertkov O."/>
            <person name="Lapidus A."/>
            <person name="Lucas S."/>
            <person name="Del Rio T.G."/>
            <person name="Tice H."/>
            <person name="Copeland A."/>
            <person name="Cheng J.F."/>
            <person name="Nolan M."/>
            <person name="Saunders E."/>
            <person name="Pitluck S."/>
            <person name="Held B."/>
            <person name="Goodwin L."/>
            <person name="Liolios K."/>
            <person name="Ovchinikova G."/>
            <person name="Ivanova N."/>
            <person name="Mavromatis K."/>
            <person name="Pati A."/>
            <person name="Chen A."/>
            <person name="Palaniappan K."/>
            <person name="Land M."/>
            <person name="Hauser L."/>
            <person name="Jeffries C.D."/>
            <person name="Detter J.C."/>
            <person name="Han C."/>
            <person name="Tapia R."/>
            <person name="Ngatchou-Djao O.D."/>
            <person name="Rohde M."/>
            <person name="Goker M."/>
            <person name="Spring S."/>
            <person name="Sikorski J."/>
            <person name="Woyke T."/>
            <person name="Bristow J."/>
            <person name="Eisen J.A."/>
            <person name="Markowitz V."/>
            <person name="Hugenholtz P."/>
            <person name="Klenk H.P."/>
            <person name="Kyrpides N.C."/>
        </authorList>
    </citation>
    <scope>NUCLEOTIDE SEQUENCE [LARGE SCALE GENOMIC DNA]</scope>
    <source>
        <strain evidence="21">ATCC 23168 / DSM 4126 / NBRC 15989 / NCIMB 1408 / VKM B-1430 / H-43</strain>
    </source>
</reference>
<dbReference type="GO" id="GO:0016301">
    <property type="term" value="F:kinase activity"/>
    <property type="evidence" value="ECO:0007669"/>
    <property type="project" value="UniProtKB-KW"/>
</dbReference>
<feature type="binding site" evidence="17">
    <location>
        <position position="26"/>
    </location>
    <ligand>
        <name>ATP</name>
        <dbReference type="ChEBI" id="CHEBI:30616"/>
    </ligand>
</feature>
<evidence type="ECO:0000256" key="15">
    <source>
        <dbReference type="PIRSR" id="PIRSR600829-1"/>
    </source>
</evidence>
<comment type="similarity">
    <text evidence="2">Belongs to the bacterial diacylglycerol kinase family.</text>
</comment>
<evidence type="ECO:0000256" key="12">
    <source>
        <dbReference type="ARBA" id="ARBA00023136"/>
    </source>
</evidence>
<dbReference type="GO" id="GO:0008654">
    <property type="term" value="P:phospholipid biosynthetic process"/>
    <property type="evidence" value="ECO:0007669"/>
    <property type="project" value="UniProtKB-KW"/>
</dbReference>
<evidence type="ECO:0000256" key="11">
    <source>
        <dbReference type="ARBA" id="ARBA00023098"/>
    </source>
</evidence>
<dbReference type="Pfam" id="PF01219">
    <property type="entry name" value="DAGK_prokar"/>
    <property type="match status" value="1"/>
</dbReference>
<evidence type="ECO:0000256" key="13">
    <source>
        <dbReference type="ARBA" id="ARBA00023209"/>
    </source>
</evidence>
<dbReference type="PANTHER" id="PTHR34299:SF1">
    <property type="entry name" value="DIACYLGLYCEROL KINASE"/>
    <property type="match status" value="1"/>
</dbReference>
<keyword evidence="9 17" id="KW-0067">ATP-binding</keyword>
<evidence type="ECO:0000256" key="16">
    <source>
        <dbReference type="PIRSR" id="PIRSR600829-2"/>
    </source>
</evidence>
<dbReference type="Proteomes" id="UP000008720">
    <property type="component" value="Chromosome"/>
</dbReference>
<evidence type="ECO:0000256" key="9">
    <source>
        <dbReference type="ARBA" id="ARBA00022840"/>
    </source>
</evidence>
<evidence type="ECO:0000256" key="14">
    <source>
        <dbReference type="ARBA" id="ARBA00023264"/>
    </source>
</evidence>
<feature type="transmembrane region" description="Helical" evidence="19">
    <location>
        <begin position="53"/>
        <end position="73"/>
    </location>
</feature>
<dbReference type="Gene3D" id="1.10.287.3610">
    <property type="match status" value="1"/>
</dbReference>
<dbReference type="RefSeq" id="WP_013453007.1">
    <property type="nucleotide sequence ID" value="NC_014759.1"/>
</dbReference>
<dbReference type="AlphaFoldDB" id="E4TT08"/>
<keyword evidence="14" id="KW-1208">Phospholipid metabolism</keyword>
<dbReference type="CDD" id="cd14265">
    <property type="entry name" value="UDPK_IM_like"/>
    <property type="match status" value="1"/>
</dbReference>
<dbReference type="GO" id="GO:0005886">
    <property type="term" value="C:plasma membrane"/>
    <property type="evidence" value="ECO:0007669"/>
    <property type="project" value="UniProtKB-SubCell"/>
</dbReference>
<evidence type="ECO:0000256" key="10">
    <source>
        <dbReference type="ARBA" id="ARBA00022989"/>
    </source>
</evidence>
<keyword evidence="7 17" id="KW-0547">Nucleotide-binding</keyword>
<keyword evidence="21" id="KW-1185">Reference proteome</keyword>
<accession>E4TT08</accession>
<evidence type="ECO:0000256" key="17">
    <source>
        <dbReference type="PIRSR" id="PIRSR600829-3"/>
    </source>
</evidence>
<feature type="binding site" evidence="18">
    <location>
        <position position="26"/>
    </location>
    <ligand>
        <name>a divalent metal cation</name>
        <dbReference type="ChEBI" id="CHEBI:60240"/>
    </ligand>
</feature>
<dbReference type="STRING" id="643867.Ftrac_0854"/>
<keyword evidence="12 19" id="KW-0472">Membrane</keyword>
<sequence>MKKFIVGRLKSIKYVFVGMSRLLLTEHAIITQCIIGLFFLSISIYFNISRIEWMFLVFSIGLVLTVESLNTAIELTCNFINPDYNEKIGVIKDIAAGAVGFAVIFALINAFIIFYPYIVHF</sequence>
<feature type="binding site" evidence="17">
    <location>
        <position position="14"/>
    </location>
    <ligand>
        <name>ATP</name>
        <dbReference type="ChEBI" id="CHEBI:30616"/>
    </ligand>
</feature>
<dbReference type="GO" id="GO:0005524">
    <property type="term" value="F:ATP binding"/>
    <property type="evidence" value="ECO:0007669"/>
    <property type="project" value="UniProtKB-KW"/>
</dbReference>
<evidence type="ECO:0000256" key="8">
    <source>
        <dbReference type="ARBA" id="ARBA00022777"/>
    </source>
</evidence>
<proteinExistence type="inferred from homology"/>
<keyword evidence="13" id="KW-0594">Phospholipid biosynthesis</keyword>
<dbReference type="InterPro" id="IPR000829">
    <property type="entry name" value="DAGK"/>
</dbReference>
<feature type="binding site" evidence="17">
    <location>
        <position position="74"/>
    </location>
    <ligand>
        <name>ATP</name>
        <dbReference type="ChEBI" id="CHEBI:30616"/>
    </ligand>
</feature>
<evidence type="ECO:0000256" key="5">
    <source>
        <dbReference type="ARBA" id="ARBA00022679"/>
    </source>
</evidence>
<dbReference type="GO" id="GO:0046872">
    <property type="term" value="F:metal ion binding"/>
    <property type="evidence" value="ECO:0007669"/>
    <property type="project" value="UniProtKB-KW"/>
</dbReference>
<dbReference type="InterPro" id="IPR036945">
    <property type="entry name" value="DAGK_sf"/>
</dbReference>
<protein>
    <submittedName>
        <fullName evidence="20">Diacylglycerol kinase</fullName>
    </submittedName>
</protein>
<evidence type="ECO:0000256" key="4">
    <source>
        <dbReference type="ARBA" id="ARBA00022516"/>
    </source>
</evidence>
<feature type="binding site" evidence="17">
    <location>
        <begin position="92"/>
        <end position="93"/>
    </location>
    <ligand>
        <name>ATP</name>
        <dbReference type="ChEBI" id="CHEBI:30616"/>
    </ligand>
</feature>
<comment type="cofactor">
    <cofactor evidence="18">
        <name>Mg(2+)</name>
        <dbReference type="ChEBI" id="CHEBI:18420"/>
    </cofactor>
    <text evidence="18">Mn(2+), Zn(2+), Cd(2+) and Co(2+) support activity to lesser extents.</text>
</comment>
<dbReference type="InterPro" id="IPR033717">
    <property type="entry name" value="UDPK"/>
</dbReference>
<feature type="active site" description="Proton acceptor" evidence="15">
    <location>
        <position position="67"/>
    </location>
</feature>
<evidence type="ECO:0000256" key="3">
    <source>
        <dbReference type="ARBA" id="ARBA00022475"/>
    </source>
</evidence>
<evidence type="ECO:0000256" key="6">
    <source>
        <dbReference type="ARBA" id="ARBA00022692"/>
    </source>
</evidence>
<evidence type="ECO:0000256" key="19">
    <source>
        <dbReference type="SAM" id="Phobius"/>
    </source>
</evidence>
<keyword evidence="18" id="KW-0479">Metal-binding</keyword>
<keyword evidence="11" id="KW-0443">Lipid metabolism</keyword>
<dbReference type="eggNOG" id="COG0818">
    <property type="taxonomic scope" value="Bacteria"/>
</dbReference>
<keyword evidence="18" id="KW-0460">Magnesium</keyword>
<evidence type="ECO:0000313" key="20">
    <source>
        <dbReference type="EMBL" id="ADR20856.1"/>
    </source>
</evidence>
<dbReference type="OrthoDB" id="1493837at2"/>